<dbReference type="RefSeq" id="WP_189172290.1">
    <property type="nucleotide sequence ID" value="NZ_BMQB01000015.1"/>
</dbReference>
<accession>A0A8J3BCB5</accession>
<reference evidence="2" key="2">
    <citation type="submission" date="2020-09" db="EMBL/GenBank/DDBJ databases">
        <authorList>
            <person name="Sun Q."/>
            <person name="Ohkuma M."/>
        </authorList>
    </citation>
    <scope>NUCLEOTIDE SEQUENCE</scope>
    <source>
        <strain evidence="2">JCM 3090</strain>
    </source>
</reference>
<feature type="transmembrane region" description="Helical" evidence="1">
    <location>
        <begin position="128"/>
        <end position="146"/>
    </location>
</feature>
<comment type="caution">
    <text evidence="2">The sequence shown here is derived from an EMBL/GenBank/DDBJ whole genome shotgun (WGS) entry which is preliminary data.</text>
</comment>
<evidence type="ECO:0000313" key="3">
    <source>
        <dbReference type="Proteomes" id="UP000649739"/>
    </source>
</evidence>
<reference evidence="2" key="1">
    <citation type="journal article" date="2014" name="Int. J. Syst. Evol. Microbiol.">
        <title>Complete genome sequence of Corynebacterium casei LMG S-19264T (=DSM 44701T), isolated from a smear-ripened cheese.</title>
        <authorList>
            <consortium name="US DOE Joint Genome Institute (JGI-PGF)"/>
            <person name="Walter F."/>
            <person name="Albersmeier A."/>
            <person name="Kalinowski J."/>
            <person name="Ruckert C."/>
        </authorList>
    </citation>
    <scope>NUCLEOTIDE SEQUENCE</scope>
    <source>
        <strain evidence="2">JCM 3090</strain>
    </source>
</reference>
<dbReference type="AlphaFoldDB" id="A0A8J3BCB5"/>
<keyword evidence="1" id="KW-0812">Transmembrane</keyword>
<proteinExistence type="predicted"/>
<feature type="transmembrane region" description="Helical" evidence="1">
    <location>
        <begin position="74"/>
        <end position="100"/>
    </location>
</feature>
<dbReference type="EMBL" id="BMQB01000015">
    <property type="protein sequence ID" value="GGK10614.1"/>
    <property type="molecule type" value="Genomic_DNA"/>
</dbReference>
<protein>
    <submittedName>
        <fullName evidence="2">Uncharacterized protein</fullName>
    </submittedName>
</protein>
<name>A0A8J3BCB5_9ACTN</name>
<sequence length="172" mass="18458">MVHHLSPTGVAALLLLALVVDYLDIGKGLGDRIAFCLGIVAIREGFDGSQIDSWTVGWLVAIIDALKKAAGDAYIAGATSLLVVGVLLSMLLLYCIGCMLPKRIGKKLGKFAEVELPKTGLYKINWKLWVLAAIFGLMSDLPQGWLGGALRWTLNQLGSIVSFLPSFLFGVN</sequence>
<evidence type="ECO:0000313" key="2">
    <source>
        <dbReference type="EMBL" id="GGK10614.1"/>
    </source>
</evidence>
<keyword evidence="1" id="KW-0472">Membrane</keyword>
<keyword evidence="1" id="KW-1133">Transmembrane helix</keyword>
<evidence type="ECO:0000256" key="1">
    <source>
        <dbReference type="SAM" id="Phobius"/>
    </source>
</evidence>
<keyword evidence="3" id="KW-1185">Reference proteome</keyword>
<feature type="transmembrane region" description="Helical" evidence="1">
    <location>
        <begin position="152"/>
        <end position="171"/>
    </location>
</feature>
<gene>
    <name evidence="2" type="ORF">GCM10010123_45770</name>
</gene>
<organism evidence="2 3">
    <name type="scientific">Pilimelia anulata</name>
    <dbReference type="NCBI Taxonomy" id="53371"/>
    <lineage>
        <taxon>Bacteria</taxon>
        <taxon>Bacillati</taxon>
        <taxon>Actinomycetota</taxon>
        <taxon>Actinomycetes</taxon>
        <taxon>Micromonosporales</taxon>
        <taxon>Micromonosporaceae</taxon>
        <taxon>Pilimelia</taxon>
    </lineage>
</organism>
<dbReference type="Proteomes" id="UP000649739">
    <property type="component" value="Unassembled WGS sequence"/>
</dbReference>